<keyword evidence="4" id="KW-1185">Reference proteome</keyword>
<organism evidence="4 5">
    <name type="scientific">Phoenix dactylifera</name>
    <name type="common">Date palm</name>
    <dbReference type="NCBI Taxonomy" id="42345"/>
    <lineage>
        <taxon>Eukaryota</taxon>
        <taxon>Viridiplantae</taxon>
        <taxon>Streptophyta</taxon>
        <taxon>Embryophyta</taxon>
        <taxon>Tracheophyta</taxon>
        <taxon>Spermatophyta</taxon>
        <taxon>Magnoliopsida</taxon>
        <taxon>Liliopsida</taxon>
        <taxon>Arecaceae</taxon>
        <taxon>Coryphoideae</taxon>
        <taxon>Phoeniceae</taxon>
        <taxon>Phoenix</taxon>
    </lineage>
</organism>
<dbReference type="InterPro" id="IPR051767">
    <property type="entry name" value="Nucleoporin_NUP42"/>
</dbReference>
<feature type="region of interest" description="Disordered" evidence="3">
    <location>
        <begin position="73"/>
        <end position="112"/>
    </location>
</feature>
<feature type="compositionally biased region" description="Low complexity" evidence="3">
    <location>
        <begin position="299"/>
        <end position="314"/>
    </location>
</feature>
<sequence length="391" mass="42225">MIGVMLTEDDKYRCWSCQYGDRCKFLHVVPQQSKPSTFGFGVQSALHLGQNTQQQKPNPFGFGVSNNSQLKGASNLGARNQSSSRPFENKWTRSSSIAATTSTSSQQNDSQAQAAIHKCMDPESCKRQIVEDFKNEAPLWKLTCYGHCKNGPCDIVGDISFEELRAAAYEDARRGLNLQSIVERERSLLNSKLIEFDNLLQNPYVLRNPSSSGTSLFAVTNSNASLIGAQTNAPPSFSSFSQLGVSANLGSTIRPSVPGTPPSTVFNEPNSFQSISQTSSGFAMKFGTSGIGSQLPTQPSGSSLGPNSSNFNNSVRAAGNEHFSFPAVSPQFSSTNNASPNFLDGPKVASTTAHLASVMEKQNVSPDDSIWLKEEWAIGEIPVEAPPERFC</sequence>
<proteinExistence type="predicted"/>
<dbReference type="AlphaFoldDB" id="A0A8B8ZH80"/>
<evidence type="ECO:0000313" key="4">
    <source>
        <dbReference type="Proteomes" id="UP000228380"/>
    </source>
</evidence>
<keyword evidence="2" id="KW-0539">Nucleus</keyword>
<protein>
    <submittedName>
        <fullName evidence="5">Zinc finger CCCH domain-containing protein 46 isoform X1</fullName>
    </submittedName>
</protein>
<feature type="compositionally biased region" description="Polar residues" evidence="3">
    <location>
        <begin position="73"/>
        <end position="86"/>
    </location>
</feature>
<evidence type="ECO:0000256" key="3">
    <source>
        <dbReference type="SAM" id="MobiDB-lite"/>
    </source>
</evidence>
<feature type="compositionally biased region" description="Low complexity" evidence="3">
    <location>
        <begin position="92"/>
        <end position="112"/>
    </location>
</feature>
<evidence type="ECO:0000313" key="5">
    <source>
        <dbReference type="RefSeq" id="XP_038973516.1"/>
    </source>
</evidence>
<accession>A0A8B8ZH80</accession>
<dbReference type="PANTHER" id="PTHR46527">
    <property type="entry name" value="NUCLEOPORIN-LIKE PROTEIN 2"/>
    <property type="match status" value="1"/>
</dbReference>
<evidence type="ECO:0000256" key="2">
    <source>
        <dbReference type="ARBA" id="ARBA00023242"/>
    </source>
</evidence>
<feature type="region of interest" description="Disordered" evidence="3">
    <location>
        <begin position="289"/>
        <end position="315"/>
    </location>
</feature>
<dbReference type="RefSeq" id="XP_038973516.1">
    <property type="nucleotide sequence ID" value="XM_039117588.1"/>
</dbReference>
<dbReference type="GO" id="GO:0005634">
    <property type="term" value="C:nucleus"/>
    <property type="evidence" value="ECO:0007669"/>
    <property type="project" value="UniProtKB-SubCell"/>
</dbReference>
<name>A0A8B8ZH80_PHODC</name>
<dbReference type="PANTHER" id="PTHR46527:SF1">
    <property type="entry name" value="NUCLEOPORIN NUP42"/>
    <property type="match status" value="1"/>
</dbReference>
<dbReference type="Proteomes" id="UP000228380">
    <property type="component" value="Unplaced"/>
</dbReference>
<evidence type="ECO:0000256" key="1">
    <source>
        <dbReference type="ARBA" id="ARBA00004123"/>
    </source>
</evidence>
<dbReference type="OrthoDB" id="250836at2759"/>
<reference evidence="5" key="1">
    <citation type="submission" date="2025-08" db="UniProtKB">
        <authorList>
            <consortium name="RefSeq"/>
        </authorList>
    </citation>
    <scope>IDENTIFICATION</scope>
    <source>
        <tissue evidence="5">Young leaves</tissue>
    </source>
</reference>
<gene>
    <name evidence="5" type="primary">LOC103712226</name>
</gene>
<comment type="subcellular location">
    <subcellularLocation>
        <location evidence="1">Nucleus</location>
    </subcellularLocation>
</comment>
<dbReference type="GeneID" id="103712226"/>